<sequence length="484" mass="55239">MLFYWVSRSLSVKIRKFEEAKRRNAFTAEKSLSSEYYTSRVEGLTKTWRTLRHVQSVFTSHLSRAVLKPLLTELLHFYIDASVFTTDDIQRNIESFLSFGGSSYCHEEGNTGDEDDGHVSDSPPSSAVGLLLLQLVRQLLLLPECQHLPWVRSCDFTPDTRSYLSSCRSYSTHAQLLRRVKINRVPSGRTTSEAEGLVLKWNVASHVSLPLRQERRGRLRDPFLIGKAASHSTLLKRVRETAQTHFQRTLAPIDVLPSEVLCLLLGYVPPCQSHTLTLVCKRWRWLVLQECAVLRNSLRASSRLTKTFIQFFEGTWGEAYLHLPSLTNVHRLLAALSPERLRVLQDYWARTCESAAMRGAVSQHMNVEELAQLDSASLRRGSRSPAHMPVPPRPFVCYVLQECRQTQPAVYEALCYVLKALSVELRWCRTLVSIEAARGCHGLAEEALRQTCLLWTILVPDQRPGVLVALWLRWTSIEYLTHDL</sequence>
<evidence type="ECO:0000313" key="2">
    <source>
        <dbReference type="EMBL" id="CAD2220306.1"/>
    </source>
</evidence>
<dbReference type="VEuPathDB" id="TriTrypDB:ADEAN_000782100"/>
<protein>
    <submittedName>
        <fullName evidence="2">F-box domain containing protein, putative</fullName>
    </submittedName>
</protein>
<dbReference type="Proteomes" id="UP000515908">
    <property type="component" value="Chromosome 17"/>
</dbReference>
<dbReference type="EMBL" id="LR877161">
    <property type="protein sequence ID" value="CAD2220306.1"/>
    <property type="molecule type" value="Genomic_DNA"/>
</dbReference>
<reference evidence="2 3" key="1">
    <citation type="submission" date="2020-08" db="EMBL/GenBank/DDBJ databases">
        <authorList>
            <person name="Newling K."/>
            <person name="Davey J."/>
            <person name="Forrester S."/>
        </authorList>
    </citation>
    <scope>NUCLEOTIDE SEQUENCE [LARGE SCALE GENOMIC DNA]</scope>
    <source>
        <strain evidence="3">Crithidia deanei Carvalho (ATCC PRA-265)</strain>
    </source>
</reference>
<evidence type="ECO:0000259" key="1">
    <source>
        <dbReference type="PROSITE" id="PS50181"/>
    </source>
</evidence>
<dbReference type="SUPFAM" id="SSF81383">
    <property type="entry name" value="F-box domain"/>
    <property type="match status" value="1"/>
</dbReference>
<dbReference type="Pfam" id="PF00646">
    <property type="entry name" value="F-box"/>
    <property type="match status" value="1"/>
</dbReference>
<dbReference type="PROSITE" id="PS50181">
    <property type="entry name" value="FBOX"/>
    <property type="match status" value="1"/>
</dbReference>
<evidence type="ECO:0000313" key="3">
    <source>
        <dbReference type="Proteomes" id="UP000515908"/>
    </source>
</evidence>
<name>A0A7G2CKG8_9TRYP</name>
<keyword evidence="3" id="KW-1185">Reference proteome</keyword>
<dbReference type="InterPro" id="IPR001810">
    <property type="entry name" value="F-box_dom"/>
</dbReference>
<dbReference type="InterPro" id="IPR036047">
    <property type="entry name" value="F-box-like_dom_sf"/>
</dbReference>
<proteinExistence type="predicted"/>
<accession>A0A7G2CKG8</accession>
<organism evidence="2 3">
    <name type="scientific">Angomonas deanei</name>
    <dbReference type="NCBI Taxonomy" id="59799"/>
    <lineage>
        <taxon>Eukaryota</taxon>
        <taxon>Discoba</taxon>
        <taxon>Euglenozoa</taxon>
        <taxon>Kinetoplastea</taxon>
        <taxon>Metakinetoplastina</taxon>
        <taxon>Trypanosomatida</taxon>
        <taxon>Trypanosomatidae</taxon>
        <taxon>Strigomonadinae</taxon>
        <taxon>Angomonas</taxon>
    </lineage>
</organism>
<gene>
    <name evidence="2" type="ORF">ADEAN_000782100</name>
</gene>
<feature type="domain" description="F-box" evidence="1">
    <location>
        <begin position="250"/>
        <end position="297"/>
    </location>
</feature>
<dbReference type="AlphaFoldDB" id="A0A7G2CKG8"/>